<feature type="region of interest" description="Disordered" evidence="1">
    <location>
        <begin position="31"/>
        <end position="57"/>
    </location>
</feature>
<dbReference type="EMBL" id="BATC01000051">
    <property type="protein sequence ID" value="GAD60079.1"/>
    <property type="molecule type" value="Genomic_DNA"/>
</dbReference>
<accession>A0A8E0ND29</accession>
<feature type="chain" id="PRO_5034736222" evidence="2">
    <location>
        <begin position="27"/>
        <end position="174"/>
    </location>
</feature>
<feature type="signal peptide" evidence="2">
    <location>
        <begin position="1"/>
        <end position="26"/>
    </location>
</feature>
<dbReference type="PROSITE" id="PS51257">
    <property type="entry name" value="PROKAR_LIPOPROTEIN"/>
    <property type="match status" value="1"/>
</dbReference>
<name>A0A8E0ND29_9CAUL</name>
<keyword evidence="2" id="KW-0732">Signal</keyword>
<feature type="compositionally biased region" description="Low complexity" evidence="1">
    <location>
        <begin position="31"/>
        <end position="46"/>
    </location>
</feature>
<organism evidence="3 4">
    <name type="scientific">Brevundimonas abyssalis TAR-001</name>
    <dbReference type="NCBI Taxonomy" id="1391729"/>
    <lineage>
        <taxon>Bacteria</taxon>
        <taxon>Pseudomonadati</taxon>
        <taxon>Pseudomonadota</taxon>
        <taxon>Alphaproteobacteria</taxon>
        <taxon>Caulobacterales</taxon>
        <taxon>Caulobacteraceae</taxon>
        <taxon>Brevundimonas</taxon>
    </lineage>
</organism>
<dbReference type="Proteomes" id="UP000016569">
    <property type="component" value="Unassembled WGS sequence"/>
</dbReference>
<evidence type="ECO:0000256" key="2">
    <source>
        <dbReference type="SAM" id="SignalP"/>
    </source>
</evidence>
<comment type="caution">
    <text evidence="3">The sequence shown here is derived from an EMBL/GenBank/DDBJ whole genome shotgun (WGS) entry which is preliminary data.</text>
</comment>
<evidence type="ECO:0000313" key="3">
    <source>
        <dbReference type="EMBL" id="GAD60079.1"/>
    </source>
</evidence>
<proteinExistence type="predicted"/>
<sequence length="174" mass="17368">MSDTRLFRPRLWTAAGSALLIAGVAACSDQGGEAPAQAATPPASAAEEGEGEGGEAGAVSAYGAVPAESLLALRLQHLKGFFLVAQAASPVEGEASAAALAGQGMLEVYDPAKADYDAAGVDEVVLRRAAESGSTGALNAAITELDRAARLAGGDAGAVVRGLLNISTGLYAWW</sequence>
<keyword evidence="4" id="KW-1185">Reference proteome</keyword>
<dbReference type="AlphaFoldDB" id="A0A8E0ND29"/>
<dbReference type="OrthoDB" id="8480482at2"/>
<reference evidence="4" key="1">
    <citation type="journal article" date="2013" name="Genome Announc.">
        <title>Draft Genome Sequence of the Dimorphic Prosthecate Bacterium Brevundimonas abyssalis TAR-001T.</title>
        <authorList>
            <person name="Tsubouchi T."/>
            <person name="Nishi S."/>
            <person name="Usui K."/>
            <person name="Shimane Y."/>
            <person name="Takaki Y."/>
            <person name="Maruyama T."/>
            <person name="Hatada Y."/>
        </authorList>
    </citation>
    <scope>NUCLEOTIDE SEQUENCE [LARGE SCALE GENOMIC DNA]</scope>
    <source>
        <strain evidence="4">TAR-001</strain>
    </source>
</reference>
<dbReference type="RefSeq" id="WP_021698173.1">
    <property type="nucleotide sequence ID" value="NZ_BATC01000051.1"/>
</dbReference>
<gene>
    <name evidence="3" type="ORF">MBEBAB_2329</name>
</gene>
<evidence type="ECO:0000313" key="4">
    <source>
        <dbReference type="Proteomes" id="UP000016569"/>
    </source>
</evidence>
<protein>
    <submittedName>
        <fullName evidence="3">Uncharacterized protein</fullName>
    </submittedName>
</protein>
<evidence type="ECO:0000256" key="1">
    <source>
        <dbReference type="SAM" id="MobiDB-lite"/>
    </source>
</evidence>